<accession>A0A6H5GWX3</accession>
<proteinExistence type="predicted"/>
<reference evidence="2 3" key="1">
    <citation type="submission" date="2020-02" db="EMBL/GenBank/DDBJ databases">
        <authorList>
            <person name="Ferguson B K."/>
        </authorList>
    </citation>
    <scope>NUCLEOTIDE SEQUENCE [LARGE SCALE GENOMIC DNA]</scope>
</reference>
<dbReference type="Proteomes" id="UP000479000">
    <property type="component" value="Unassembled WGS sequence"/>
</dbReference>
<evidence type="ECO:0000313" key="3">
    <source>
        <dbReference type="Proteomes" id="UP000479000"/>
    </source>
</evidence>
<feature type="compositionally biased region" description="Basic residues" evidence="1">
    <location>
        <begin position="43"/>
        <end position="61"/>
    </location>
</feature>
<dbReference type="AlphaFoldDB" id="A0A6H5GWX3"/>
<dbReference type="EMBL" id="CADCXU010019815">
    <property type="protein sequence ID" value="CAB0007924.1"/>
    <property type="molecule type" value="Genomic_DNA"/>
</dbReference>
<gene>
    <name evidence="2" type="ORF">NTEN_LOCUS13170</name>
</gene>
<keyword evidence="3" id="KW-1185">Reference proteome</keyword>
<evidence type="ECO:0000256" key="1">
    <source>
        <dbReference type="SAM" id="MobiDB-lite"/>
    </source>
</evidence>
<organism evidence="2 3">
    <name type="scientific">Nesidiocoris tenuis</name>
    <dbReference type="NCBI Taxonomy" id="355587"/>
    <lineage>
        <taxon>Eukaryota</taxon>
        <taxon>Metazoa</taxon>
        <taxon>Ecdysozoa</taxon>
        <taxon>Arthropoda</taxon>
        <taxon>Hexapoda</taxon>
        <taxon>Insecta</taxon>
        <taxon>Pterygota</taxon>
        <taxon>Neoptera</taxon>
        <taxon>Paraneoptera</taxon>
        <taxon>Hemiptera</taxon>
        <taxon>Heteroptera</taxon>
        <taxon>Panheteroptera</taxon>
        <taxon>Cimicomorpha</taxon>
        <taxon>Miridae</taxon>
        <taxon>Dicyphina</taxon>
        <taxon>Nesidiocoris</taxon>
    </lineage>
</organism>
<sequence length="61" mass="7128">MLQGLKISAAQLGRFRDWLPVTLTNPKVTPKDDSNTSNTWTHRNTRALPRRQKKKTMYPVY</sequence>
<protein>
    <submittedName>
        <fullName evidence="2">Uncharacterized protein</fullName>
    </submittedName>
</protein>
<evidence type="ECO:0000313" key="2">
    <source>
        <dbReference type="EMBL" id="CAB0007924.1"/>
    </source>
</evidence>
<name>A0A6H5GWX3_9HEMI</name>
<feature type="region of interest" description="Disordered" evidence="1">
    <location>
        <begin position="26"/>
        <end position="61"/>
    </location>
</feature>